<dbReference type="InterPro" id="IPR036259">
    <property type="entry name" value="MFS_trans_sf"/>
</dbReference>
<dbReference type="Gene3D" id="1.20.1250.20">
    <property type="entry name" value="MFS general substrate transporter like domains"/>
    <property type="match status" value="1"/>
</dbReference>
<dbReference type="SUPFAM" id="SSF103473">
    <property type="entry name" value="MFS general substrate transporter"/>
    <property type="match status" value="1"/>
</dbReference>
<gene>
    <name evidence="9" type="ORF">AOC05_17250</name>
</gene>
<name>A0A0M4QYX2_9MICC</name>
<keyword evidence="6 7" id="KW-0472">Membrane</keyword>
<feature type="transmembrane region" description="Helical" evidence="7">
    <location>
        <begin position="60"/>
        <end position="77"/>
    </location>
</feature>
<dbReference type="RefSeq" id="WP_062008715.1">
    <property type="nucleotide sequence ID" value="NZ_CP012677.1"/>
</dbReference>
<dbReference type="InterPro" id="IPR004638">
    <property type="entry name" value="EmrB-like"/>
</dbReference>
<feature type="transmembrane region" description="Helical" evidence="7">
    <location>
        <begin position="282"/>
        <end position="304"/>
    </location>
</feature>
<dbReference type="Pfam" id="PF07690">
    <property type="entry name" value="MFS_1"/>
    <property type="match status" value="1"/>
</dbReference>
<evidence type="ECO:0000256" key="4">
    <source>
        <dbReference type="ARBA" id="ARBA00022692"/>
    </source>
</evidence>
<dbReference type="GO" id="GO:0005886">
    <property type="term" value="C:plasma membrane"/>
    <property type="evidence" value="ECO:0007669"/>
    <property type="project" value="UniProtKB-SubCell"/>
</dbReference>
<dbReference type="PATRIC" id="fig|656366.3.peg.3713"/>
<dbReference type="KEGG" id="aaq:AOC05_17250"/>
<feature type="transmembrane region" description="Helical" evidence="7">
    <location>
        <begin position="379"/>
        <end position="397"/>
    </location>
</feature>
<dbReference type="PANTHER" id="PTHR42718">
    <property type="entry name" value="MAJOR FACILITATOR SUPERFAMILY MULTIDRUG TRANSPORTER MFSC"/>
    <property type="match status" value="1"/>
</dbReference>
<dbReference type="InterPro" id="IPR011701">
    <property type="entry name" value="MFS"/>
</dbReference>
<comment type="subcellular location">
    <subcellularLocation>
        <location evidence="1">Cell membrane</location>
        <topology evidence="1">Multi-pass membrane protein</topology>
    </subcellularLocation>
</comment>
<feature type="transmembrane region" description="Helical" evidence="7">
    <location>
        <begin position="316"/>
        <end position="334"/>
    </location>
</feature>
<proteinExistence type="predicted"/>
<feature type="transmembrane region" description="Helical" evidence="7">
    <location>
        <begin position="151"/>
        <end position="174"/>
    </location>
</feature>
<sequence length="476" mass="49637">MNPTPLTAITTRIDRPDPRRWIALGVISLATLMVVLDASIMNIALPQAQNALGITDANRHWALTAYALTFGGLLLLGGRIADTFGRKRVMIIGLIGFALASALGGAVWSGEVLFTSRALQGVFAAFLAPAGLALLAVTFTDGRERAKAFGVYASVQGTGGAIGLLLGGFLTEYFDWRWCLYVNVPIAAFTAIAALPAIQESRVHAKNRRFDALGAVLATAGSVGLVAGFTLAADSNGGWTAPSTMILLIGSVTLLALFLWWQTKSAAPMLPLRIMGDRTRGIAFLIAFLIGAGMFGMFFFLTYYLQLNLGYTPFQAGLSILPFSVSLIIVAQIASRLLPRTGPRPLIISGMVLSTAGLLLLTTIDGSLGWGGGTLVPEVLMGVGLGLVFVPMNTAALNGIAAEDTGIASAILNTAQQLGGALGVALLNTIYTTAIHGSKMDPTDLIGGYQAAFIVASGLFVAALVGAIALPRNRAL</sequence>
<keyword evidence="10" id="KW-1185">Reference proteome</keyword>
<feature type="domain" description="Major facilitator superfamily (MFS) profile" evidence="8">
    <location>
        <begin position="23"/>
        <end position="474"/>
    </location>
</feature>
<accession>A0A0M4QYX2</accession>
<feature type="transmembrane region" description="Helical" evidence="7">
    <location>
        <begin position="121"/>
        <end position="139"/>
    </location>
</feature>
<keyword evidence="5 7" id="KW-1133">Transmembrane helix</keyword>
<dbReference type="NCBIfam" id="TIGR00711">
    <property type="entry name" value="efflux_EmrB"/>
    <property type="match status" value="1"/>
</dbReference>
<evidence type="ECO:0000313" key="9">
    <source>
        <dbReference type="EMBL" id="ALE93661.1"/>
    </source>
</evidence>
<dbReference type="GO" id="GO:0022857">
    <property type="term" value="F:transmembrane transporter activity"/>
    <property type="evidence" value="ECO:0007669"/>
    <property type="project" value="InterPro"/>
</dbReference>
<feature type="transmembrane region" description="Helical" evidence="7">
    <location>
        <begin position="89"/>
        <end position="109"/>
    </location>
</feature>
<organism evidence="9 10">
    <name type="scientific">Arthrobacter alpinus</name>
    <dbReference type="NCBI Taxonomy" id="656366"/>
    <lineage>
        <taxon>Bacteria</taxon>
        <taxon>Bacillati</taxon>
        <taxon>Actinomycetota</taxon>
        <taxon>Actinomycetes</taxon>
        <taxon>Micrococcales</taxon>
        <taxon>Micrococcaceae</taxon>
        <taxon>Arthrobacter</taxon>
    </lineage>
</organism>
<feature type="transmembrane region" description="Helical" evidence="7">
    <location>
        <begin position="21"/>
        <end position="40"/>
    </location>
</feature>
<dbReference type="Proteomes" id="UP000062833">
    <property type="component" value="Chromosome"/>
</dbReference>
<dbReference type="EMBL" id="CP012677">
    <property type="protein sequence ID" value="ALE93661.1"/>
    <property type="molecule type" value="Genomic_DNA"/>
</dbReference>
<dbReference type="PROSITE" id="PS50850">
    <property type="entry name" value="MFS"/>
    <property type="match status" value="1"/>
</dbReference>
<feature type="transmembrane region" description="Helical" evidence="7">
    <location>
        <begin position="346"/>
        <end position="364"/>
    </location>
</feature>
<evidence type="ECO:0000256" key="6">
    <source>
        <dbReference type="ARBA" id="ARBA00023136"/>
    </source>
</evidence>
<dbReference type="InterPro" id="IPR020846">
    <property type="entry name" value="MFS_dom"/>
</dbReference>
<evidence type="ECO:0000256" key="1">
    <source>
        <dbReference type="ARBA" id="ARBA00004651"/>
    </source>
</evidence>
<evidence type="ECO:0000256" key="3">
    <source>
        <dbReference type="ARBA" id="ARBA00022475"/>
    </source>
</evidence>
<keyword evidence="4 7" id="KW-0812">Transmembrane</keyword>
<feature type="transmembrane region" description="Helical" evidence="7">
    <location>
        <begin position="449"/>
        <end position="470"/>
    </location>
</feature>
<evidence type="ECO:0000256" key="5">
    <source>
        <dbReference type="ARBA" id="ARBA00022989"/>
    </source>
</evidence>
<feature type="transmembrane region" description="Helical" evidence="7">
    <location>
        <begin position="180"/>
        <end position="198"/>
    </location>
</feature>
<protein>
    <recommendedName>
        <fullName evidence="8">Major facilitator superfamily (MFS) profile domain-containing protein</fullName>
    </recommendedName>
</protein>
<keyword evidence="3" id="KW-1003">Cell membrane</keyword>
<reference evidence="10" key="1">
    <citation type="submission" date="2015-09" db="EMBL/GenBank/DDBJ databases">
        <title>Complete genome of Arthrobacter alpinus strain R3.8.</title>
        <authorList>
            <person name="See-Too W.S."/>
            <person name="Chan K.G."/>
        </authorList>
    </citation>
    <scope>NUCLEOTIDE SEQUENCE [LARGE SCALE GENOMIC DNA]</scope>
    <source>
        <strain evidence="10">R3.8</strain>
    </source>
</reference>
<keyword evidence="2" id="KW-0813">Transport</keyword>
<dbReference type="Gene3D" id="1.20.1720.10">
    <property type="entry name" value="Multidrug resistance protein D"/>
    <property type="match status" value="1"/>
</dbReference>
<evidence type="ECO:0000256" key="7">
    <source>
        <dbReference type="SAM" id="Phobius"/>
    </source>
</evidence>
<feature type="transmembrane region" description="Helical" evidence="7">
    <location>
        <begin position="210"/>
        <end position="233"/>
    </location>
</feature>
<evidence type="ECO:0000256" key="2">
    <source>
        <dbReference type="ARBA" id="ARBA00022448"/>
    </source>
</evidence>
<dbReference type="PRINTS" id="PR01036">
    <property type="entry name" value="TCRTETB"/>
</dbReference>
<dbReference type="CDD" id="cd17321">
    <property type="entry name" value="MFS_MMR_MDR_like"/>
    <property type="match status" value="1"/>
</dbReference>
<feature type="transmembrane region" description="Helical" evidence="7">
    <location>
        <begin position="239"/>
        <end position="261"/>
    </location>
</feature>
<evidence type="ECO:0000259" key="8">
    <source>
        <dbReference type="PROSITE" id="PS50850"/>
    </source>
</evidence>
<dbReference type="PANTHER" id="PTHR42718:SF46">
    <property type="entry name" value="BLR6921 PROTEIN"/>
    <property type="match status" value="1"/>
</dbReference>
<feature type="transmembrane region" description="Helical" evidence="7">
    <location>
        <begin position="418"/>
        <end position="437"/>
    </location>
</feature>
<dbReference type="AlphaFoldDB" id="A0A0M4QYX2"/>
<evidence type="ECO:0000313" key="10">
    <source>
        <dbReference type="Proteomes" id="UP000062833"/>
    </source>
</evidence>